<comment type="caution">
    <text evidence="3">The sequence shown here is derived from an EMBL/GenBank/DDBJ whole genome shotgun (WGS) entry which is preliminary data.</text>
</comment>
<dbReference type="AlphaFoldDB" id="A0A9X0CGH1"/>
<feature type="domain" description="Eph LBD" evidence="2">
    <location>
        <begin position="1"/>
        <end position="148"/>
    </location>
</feature>
<dbReference type="PROSITE" id="PS51550">
    <property type="entry name" value="EPH_LBD"/>
    <property type="match status" value="1"/>
</dbReference>
<dbReference type="Pfam" id="PF01404">
    <property type="entry name" value="Ephrin_lbd"/>
    <property type="match status" value="1"/>
</dbReference>
<evidence type="ECO:0000313" key="3">
    <source>
        <dbReference type="EMBL" id="KAJ7331706.1"/>
    </source>
</evidence>
<reference evidence="3" key="1">
    <citation type="submission" date="2023-01" db="EMBL/GenBank/DDBJ databases">
        <title>Genome assembly of the deep-sea coral Lophelia pertusa.</title>
        <authorList>
            <person name="Herrera S."/>
            <person name="Cordes E."/>
        </authorList>
    </citation>
    <scope>NUCLEOTIDE SEQUENCE</scope>
    <source>
        <strain evidence="3">USNM1676648</strain>
        <tissue evidence="3">Polyp</tissue>
    </source>
</reference>
<feature type="chain" id="PRO_5040925073" description="Eph LBD domain-containing protein" evidence="1">
    <location>
        <begin position="22"/>
        <end position="148"/>
    </location>
</feature>
<dbReference type="Proteomes" id="UP001163046">
    <property type="component" value="Unassembled WGS sequence"/>
</dbReference>
<evidence type="ECO:0000256" key="1">
    <source>
        <dbReference type="SAM" id="SignalP"/>
    </source>
</evidence>
<accession>A0A9X0CGH1</accession>
<sequence>MKVSELTLVVWLVTVLYEVLGDKETLVEVPFQQRTMWSHPSTASPVYSTCDIGELITKEPINWLQTDFINVKHAKRVDIEVSYSLLNCSTEAPTSKFCKTFFTLYAYHTDKKEPLPPDPTKGMFQKEAVITCKRWSKFQVHISWLSGN</sequence>
<dbReference type="InterPro" id="IPR001090">
    <property type="entry name" value="Ephrin_rcpt_lig-bd_dom"/>
</dbReference>
<keyword evidence="1" id="KW-0732">Signal</keyword>
<gene>
    <name evidence="3" type="ORF">OS493_019300</name>
</gene>
<dbReference type="SUPFAM" id="SSF49785">
    <property type="entry name" value="Galactose-binding domain-like"/>
    <property type="match status" value="1"/>
</dbReference>
<feature type="signal peptide" evidence="1">
    <location>
        <begin position="1"/>
        <end position="21"/>
    </location>
</feature>
<protein>
    <recommendedName>
        <fullName evidence="2">Eph LBD domain-containing protein</fullName>
    </recommendedName>
</protein>
<name>A0A9X0CGH1_9CNID</name>
<dbReference type="InterPro" id="IPR008979">
    <property type="entry name" value="Galactose-bd-like_sf"/>
</dbReference>
<dbReference type="Gene3D" id="2.60.120.260">
    <property type="entry name" value="Galactose-binding domain-like"/>
    <property type="match status" value="1"/>
</dbReference>
<keyword evidence="4" id="KW-1185">Reference proteome</keyword>
<proteinExistence type="predicted"/>
<evidence type="ECO:0000259" key="2">
    <source>
        <dbReference type="PROSITE" id="PS51550"/>
    </source>
</evidence>
<dbReference type="EMBL" id="MU827788">
    <property type="protein sequence ID" value="KAJ7331706.1"/>
    <property type="molecule type" value="Genomic_DNA"/>
</dbReference>
<organism evidence="3 4">
    <name type="scientific">Desmophyllum pertusum</name>
    <dbReference type="NCBI Taxonomy" id="174260"/>
    <lineage>
        <taxon>Eukaryota</taxon>
        <taxon>Metazoa</taxon>
        <taxon>Cnidaria</taxon>
        <taxon>Anthozoa</taxon>
        <taxon>Hexacorallia</taxon>
        <taxon>Scleractinia</taxon>
        <taxon>Caryophylliina</taxon>
        <taxon>Caryophylliidae</taxon>
        <taxon>Desmophyllum</taxon>
    </lineage>
</organism>
<evidence type="ECO:0000313" key="4">
    <source>
        <dbReference type="Proteomes" id="UP001163046"/>
    </source>
</evidence>
<dbReference type="OrthoDB" id="4062651at2759"/>